<gene>
    <name evidence="2" type="ORF">F511_05489</name>
</gene>
<dbReference type="PANTHER" id="PTHR31314:SF164">
    <property type="entry name" value="HTH MYB-TYPE DOMAIN-CONTAINING PROTEIN"/>
    <property type="match status" value="1"/>
</dbReference>
<dbReference type="EMBL" id="KV007509">
    <property type="protein sequence ID" value="KZV31385.1"/>
    <property type="molecule type" value="Genomic_DNA"/>
</dbReference>
<dbReference type="AlphaFoldDB" id="A0A2Z7BBE4"/>
<reference evidence="2 3" key="1">
    <citation type="journal article" date="2015" name="Proc. Natl. Acad. Sci. U.S.A.">
        <title>The resurrection genome of Boea hygrometrica: A blueprint for survival of dehydration.</title>
        <authorList>
            <person name="Xiao L."/>
            <person name="Yang G."/>
            <person name="Zhang L."/>
            <person name="Yang X."/>
            <person name="Zhao S."/>
            <person name="Ji Z."/>
            <person name="Zhou Q."/>
            <person name="Hu M."/>
            <person name="Wang Y."/>
            <person name="Chen M."/>
            <person name="Xu Y."/>
            <person name="Jin H."/>
            <person name="Xiao X."/>
            <person name="Hu G."/>
            <person name="Bao F."/>
            <person name="Hu Y."/>
            <person name="Wan P."/>
            <person name="Li L."/>
            <person name="Deng X."/>
            <person name="Kuang T."/>
            <person name="Xiang C."/>
            <person name="Zhu J.K."/>
            <person name="Oliver M.J."/>
            <person name="He Y."/>
        </authorList>
    </citation>
    <scope>NUCLEOTIDE SEQUENCE [LARGE SCALE GENOMIC DNA]</scope>
    <source>
        <strain evidence="3">cv. XS01</strain>
    </source>
</reference>
<evidence type="ECO:0000313" key="3">
    <source>
        <dbReference type="Proteomes" id="UP000250235"/>
    </source>
</evidence>
<protein>
    <submittedName>
        <fullName evidence="2">Uncharacterized protein</fullName>
    </submittedName>
</protein>
<evidence type="ECO:0000256" key="1">
    <source>
        <dbReference type="SAM" id="MobiDB-lite"/>
    </source>
</evidence>
<proteinExistence type="predicted"/>
<sequence length="215" mass="24464">MVSTYGRNVHGVRQYVRSKMPRLRWTPDLHQCFVHAIQALGGQENRSIPQLGKRPRSDVLYISPIPTKRQGMREPVRNPYSDDDYMQTIAGKRGILMEEKEESCVRKQHIQEYTSDQTVLEPDHIRDEDDEIRICKLEGITRNDIDGCELSLSLCLPRRTCQMSNVSSTESETSEAAISSLHGLKGSSQSSNSNNVNFQQLHRLNLNLSIGLCYS</sequence>
<feature type="region of interest" description="Disordered" evidence="1">
    <location>
        <begin position="166"/>
        <end position="189"/>
    </location>
</feature>
<keyword evidence="3" id="KW-1185">Reference proteome</keyword>
<evidence type="ECO:0000313" key="2">
    <source>
        <dbReference type="EMBL" id="KZV31385.1"/>
    </source>
</evidence>
<accession>A0A2Z7BBE4</accession>
<organism evidence="2 3">
    <name type="scientific">Dorcoceras hygrometricum</name>
    <dbReference type="NCBI Taxonomy" id="472368"/>
    <lineage>
        <taxon>Eukaryota</taxon>
        <taxon>Viridiplantae</taxon>
        <taxon>Streptophyta</taxon>
        <taxon>Embryophyta</taxon>
        <taxon>Tracheophyta</taxon>
        <taxon>Spermatophyta</taxon>
        <taxon>Magnoliopsida</taxon>
        <taxon>eudicotyledons</taxon>
        <taxon>Gunneridae</taxon>
        <taxon>Pentapetalae</taxon>
        <taxon>asterids</taxon>
        <taxon>lamiids</taxon>
        <taxon>Lamiales</taxon>
        <taxon>Gesneriaceae</taxon>
        <taxon>Didymocarpoideae</taxon>
        <taxon>Trichosporeae</taxon>
        <taxon>Loxocarpinae</taxon>
        <taxon>Dorcoceras</taxon>
    </lineage>
</organism>
<feature type="compositionally biased region" description="Low complexity" evidence="1">
    <location>
        <begin position="167"/>
        <end position="180"/>
    </location>
</feature>
<dbReference type="OrthoDB" id="551907at2759"/>
<dbReference type="PANTHER" id="PTHR31314">
    <property type="entry name" value="MYB FAMILY TRANSCRIPTION FACTOR PHL7-LIKE"/>
    <property type="match status" value="1"/>
</dbReference>
<dbReference type="GO" id="GO:0003700">
    <property type="term" value="F:DNA-binding transcription factor activity"/>
    <property type="evidence" value="ECO:0007669"/>
    <property type="project" value="InterPro"/>
</dbReference>
<dbReference type="InterPro" id="IPR046955">
    <property type="entry name" value="PHR1-like"/>
</dbReference>
<dbReference type="Proteomes" id="UP000250235">
    <property type="component" value="Unassembled WGS sequence"/>
</dbReference>
<name>A0A2Z7BBE4_9LAMI</name>
<dbReference type="Gene3D" id="1.10.10.60">
    <property type="entry name" value="Homeodomain-like"/>
    <property type="match status" value="1"/>
</dbReference>